<proteinExistence type="inferred from homology"/>
<dbReference type="OrthoDB" id="1721986at2"/>
<dbReference type="AlphaFoldDB" id="E4SEQ0"/>
<dbReference type="HOGENOM" id="CLU_059548_0_1_9"/>
<feature type="domain" description="Transposase (putative) YhgA-like" evidence="2">
    <location>
        <begin position="9"/>
        <end position="203"/>
    </location>
</feature>
<dbReference type="EMBL" id="CP002330">
    <property type="protein sequence ID" value="ADQ45537.1"/>
    <property type="molecule type" value="Genomic_DNA"/>
</dbReference>
<comment type="similarity">
    <text evidence="1">Belongs to the Rpn/YhgA-like nuclease family.</text>
</comment>
<name>E4SEQ0_CALK2</name>
<dbReference type="InterPro" id="IPR010106">
    <property type="entry name" value="RpnA"/>
</dbReference>
<dbReference type="GO" id="GO:1990238">
    <property type="term" value="F:double-stranded DNA endonuclease activity"/>
    <property type="evidence" value="ECO:0007669"/>
    <property type="project" value="TreeGrafter"/>
</dbReference>
<reference key="1">
    <citation type="submission" date="2010-11" db="EMBL/GenBank/DDBJ databases">
        <title>Complete sequence of Caldicellulosiruptor kronotskyensis 2002.</title>
        <authorList>
            <consortium name="US DOE Joint Genome Institute"/>
            <person name="Lucas S."/>
            <person name="Copeland A."/>
            <person name="Lapidus A."/>
            <person name="Cheng J.-F."/>
            <person name="Bruce D."/>
            <person name="Goodwin L."/>
            <person name="Pitluck S."/>
            <person name="Davenport K."/>
            <person name="Detter J.C."/>
            <person name="Han C."/>
            <person name="Tapia R."/>
            <person name="Land M."/>
            <person name="Hauser L."/>
            <person name="Jeffries C."/>
            <person name="Kyrpides N."/>
            <person name="Ivanova N."/>
            <person name="Mikhailova N."/>
            <person name="Blumer-Schuette S.E."/>
            <person name="Kelly R.M."/>
            <person name="Woyke T."/>
        </authorList>
    </citation>
    <scope>NUCLEOTIDE SEQUENCE</scope>
    <source>
        <strain>2002</strain>
    </source>
</reference>
<dbReference type="PANTHER" id="PTHR34611">
    <property type="match status" value="1"/>
</dbReference>
<evidence type="ECO:0000313" key="3">
    <source>
        <dbReference type="EMBL" id="ADQ45537.1"/>
    </source>
</evidence>
<protein>
    <recommendedName>
        <fullName evidence="2">Transposase (putative) YhgA-like domain-containing protein</fullName>
    </recommendedName>
</protein>
<dbReference type="InterPro" id="IPR006842">
    <property type="entry name" value="Transposase_31"/>
</dbReference>
<keyword evidence="4" id="KW-1185">Reference proteome</keyword>
<dbReference type="PANTHER" id="PTHR34611:SF2">
    <property type="entry name" value="INACTIVE RECOMBINATION-PROMOTING NUCLEASE-LIKE PROTEIN RPNE-RELATED"/>
    <property type="match status" value="1"/>
</dbReference>
<sequence>MSKKRRSKDAGFKKIFTNKVNIHWFITEFFGDFLPCKIGLDDIEILATESINSQWKARRSDVVYKIKYKDAFVCVLLEFQNTKEELFHCRIYEYVLLIQKKYAIEDLLPVVIPVVLYTGQERWTPTTSFEKGILYWEDFEQFVQKFNFIFIDIKEIDDEKLLNGSNLLSAALYIDKVSENPIKVAERLEYLSKHIKFSEEQKEEFCEWLYHVVLKGYGFTDMEVDEFLFKSDFLRLGVNEMFLNTAEKIREGLKKELAKEREVAIKEGIQQGIQQGKEQALIEVAQRMIAEGAEDSFIAKVTGLSIEKVQELRNNLK</sequence>
<evidence type="ECO:0000259" key="2">
    <source>
        <dbReference type="Pfam" id="PF04754"/>
    </source>
</evidence>
<dbReference type="PATRIC" id="fig|632348.3.peg.685"/>
<dbReference type="RefSeq" id="WP_013429686.1">
    <property type="nucleotide sequence ID" value="NC_014720.1"/>
</dbReference>
<dbReference type="Pfam" id="PF04754">
    <property type="entry name" value="Transposase_31"/>
    <property type="match status" value="1"/>
</dbReference>
<dbReference type="Proteomes" id="UP000006835">
    <property type="component" value="Chromosome"/>
</dbReference>
<dbReference type="KEGG" id="ckn:Calkro_0643"/>
<evidence type="ECO:0000313" key="4">
    <source>
        <dbReference type="Proteomes" id="UP000006835"/>
    </source>
</evidence>
<dbReference type="NCBIfam" id="TIGR01784">
    <property type="entry name" value="T_den_put_tspse"/>
    <property type="match status" value="1"/>
</dbReference>
<accession>E4SEQ0</accession>
<organism evidence="3 4">
    <name type="scientific">Caldicellulosiruptor kronotskyensis (strain DSM 18902 / VKM B-2412 / 2002)</name>
    <dbReference type="NCBI Taxonomy" id="632348"/>
    <lineage>
        <taxon>Bacteria</taxon>
        <taxon>Bacillati</taxon>
        <taxon>Bacillota</taxon>
        <taxon>Bacillota incertae sedis</taxon>
        <taxon>Caldicellulosiruptorales</taxon>
        <taxon>Caldicellulosiruptoraceae</taxon>
        <taxon>Caldicellulosiruptor</taxon>
    </lineage>
</organism>
<reference evidence="3 4" key="2">
    <citation type="journal article" date="2011" name="J. Bacteriol.">
        <title>Complete genome sequences for the anaerobic, extremely thermophilic plant biomass-degrading bacteria Caldicellulosiruptor hydrothermalis, Caldicellulosiruptor kristjanssonii, Caldicellulosiruptor kronotskyensis, Caldicellulosiruptor owensenis, and Caldicellulosiruptor lactoaceticus.</title>
        <authorList>
            <person name="Blumer-Schuette S.E."/>
            <person name="Ozdemir I."/>
            <person name="Mistry D."/>
            <person name="Lucas S."/>
            <person name="Lapidus A."/>
            <person name="Cheng J.F."/>
            <person name="Goodwin L.A."/>
            <person name="Pitluck S."/>
            <person name="Land M.L."/>
            <person name="Hauser L.J."/>
            <person name="Woyke T."/>
            <person name="Mikhailova N."/>
            <person name="Pati A."/>
            <person name="Kyrpides N.C."/>
            <person name="Ivanova N."/>
            <person name="Detter J.C."/>
            <person name="Walston-Davenport K."/>
            <person name="Han S."/>
            <person name="Adams M.W."/>
            <person name="Kelly R.M."/>
        </authorList>
    </citation>
    <scope>NUCLEOTIDE SEQUENCE [LARGE SCALE GENOMIC DNA]</scope>
    <source>
        <strain evidence="4">DSM 18902 / VKM B-2412 / 2002</strain>
    </source>
</reference>
<dbReference type="InterPro" id="IPR051699">
    <property type="entry name" value="Rpn/YhgA-like_nuclease"/>
</dbReference>
<evidence type="ECO:0000256" key="1">
    <source>
        <dbReference type="ARBA" id="ARBA00009787"/>
    </source>
</evidence>
<dbReference type="GO" id="GO:0006310">
    <property type="term" value="P:DNA recombination"/>
    <property type="evidence" value="ECO:0007669"/>
    <property type="project" value="TreeGrafter"/>
</dbReference>
<gene>
    <name evidence="3" type="ordered locus">Calkro_0643</name>
</gene>